<evidence type="ECO:0000313" key="5">
    <source>
        <dbReference type="Proteomes" id="UP001151699"/>
    </source>
</evidence>
<feature type="coiled-coil region" evidence="2">
    <location>
        <begin position="332"/>
        <end position="373"/>
    </location>
</feature>
<accession>A0A9Q0RXD8</accession>
<feature type="non-terminal residue" evidence="4">
    <location>
        <position position="1"/>
    </location>
</feature>
<sequence>MDNDSIDENQAQDCEDDDITPERLLVDDYFQEIIQKSTATIKQLQKELNATAADDVQRLINICQNLRQAVDVDMVLAKHADSMLRERDRLLTEVNEATRRLEIQKVTIEDIEKKRMDLENKNKELCKILDDTASDAFKDKRLIETLKGDVAQITSEKDAFAEDIQCYRIQNESLLASNAQLKFKNSAVKTNLEKMNNLQTLTQAKYLKATAEYEALLVMKDKIQLELDQLKNLLKLKESDSNALSKENAKLTKENNGLHKRIMALENVKGDQHGEITRLTNNAVTLQKECDINLKSFSDMKKKADDMLRERDLERKKSQKQEGVISEQLEIIALHENHIKTLNQEIKQHLQEEQNLNSTIKKIEKDRNNAIERGIVMEEKIEEAAGFALKDIFQTPNDLILLYFVEDLQSKSNQITELNEKQRLLNLKISSVEQSYETTRRQCHTLQRNLQSVTEDREDLKNRLNMFTEKNQHLKEDIDKKVNELQHTVRSVNKLEKERTLLKMEIQNYSVTLQHTRTELKEKKMEIERLYKQISEDDAKIKKMSLELESCRQEKDIINNQLMQKLEEIGILNEKIDTMQIALNRGESQYNKRLEDIRLLKIEISNLISQRNLLTRGLANTADMRQEVLQLNRVLTQERVRARALEQELVSSMNVHRWRKLTGKDPDKMELIVKIQALQKRILHQTVQATERDHEIEEQQKLYSSLKQFMQKLPSHAIKDKLNATQRSLTAKTKKLRALSAEIHINEVEFKSKNDQIELFKNQLMELKQELLKEKKEKQKCKEELRAIKSEIDCSHYYQSGQLKGCNNPKLVSSSRVDIF</sequence>
<comment type="caution">
    <text evidence="4">The sequence shown here is derived from an EMBL/GenBank/DDBJ whole genome shotgun (WGS) entry which is preliminary data.</text>
</comment>
<evidence type="ECO:0000259" key="3">
    <source>
        <dbReference type="Pfam" id="PF21771"/>
    </source>
</evidence>
<organism evidence="4 5">
    <name type="scientific">Pseudolycoriella hygida</name>
    <dbReference type="NCBI Taxonomy" id="35572"/>
    <lineage>
        <taxon>Eukaryota</taxon>
        <taxon>Metazoa</taxon>
        <taxon>Ecdysozoa</taxon>
        <taxon>Arthropoda</taxon>
        <taxon>Hexapoda</taxon>
        <taxon>Insecta</taxon>
        <taxon>Pterygota</taxon>
        <taxon>Neoptera</taxon>
        <taxon>Endopterygota</taxon>
        <taxon>Diptera</taxon>
        <taxon>Nematocera</taxon>
        <taxon>Sciaroidea</taxon>
        <taxon>Sciaridae</taxon>
        <taxon>Pseudolycoriella</taxon>
    </lineage>
</organism>
<keyword evidence="4" id="KW-0966">Cell projection</keyword>
<keyword evidence="4" id="KW-0282">Flagellum</keyword>
<proteinExistence type="predicted"/>
<dbReference type="Pfam" id="PF21771">
    <property type="entry name" value="CFAP58_CC"/>
    <property type="match status" value="1"/>
</dbReference>
<keyword evidence="1 2" id="KW-0175">Coiled coil</keyword>
<feature type="coiled-coil region" evidence="2">
    <location>
        <begin position="213"/>
        <end position="268"/>
    </location>
</feature>
<feature type="coiled-coil region" evidence="2">
    <location>
        <begin position="750"/>
        <end position="791"/>
    </location>
</feature>
<evidence type="ECO:0000256" key="1">
    <source>
        <dbReference type="ARBA" id="ARBA00023054"/>
    </source>
</evidence>
<feature type="coiled-coil region" evidence="2">
    <location>
        <begin position="408"/>
        <end position="568"/>
    </location>
</feature>
<dbReference type="AlphaFoldDB" id="A0A9Q0RXD8"/>
<dbReference type="EMBL" id="WJQU01000003">
    <property type="protein sequence ID" value="KAJ6637725.1"/>
    <property type="molecule type" value="Genomic_DNA"/>
</dbReference>
<keyword evidence="4" id="KW-0969">Cilium</keyword>
<feature type="domain" description="Cilia- and flagella-associated protein 58 central coiled coil" evidence="3">
    <location>
        <begin position="301"/>
        <end position="616"/>
    </location>
</feature>
<reference evidence="4" key="1">
    <citation type="submission" date="2022-07" db="EMBL/GenBank/DDBJ databases">
        <authorList>
            <person name="Trinca V."/>
            <person name="Uliana J.V.C."/>
            <person name="Torres T.T."/>
            <person name="Ward R.J."/>
            <person name="Monesi N."/>
        </authorList>
    </citation>
    <scope>NUCLEOTIDE SEQUENCE</scope>
    <source>
        <strain evidence="4">HSMRA1968</strain>
        <tissue evidence="4">Whole embryos</tissue>
    </source>
</reference>
<dbReference type="PANTHER" id="PTHR32083">
    <property type="entry name" value="CILIA AND FLAGELLA-ASSOCIATED PROTEIN 58-RELATED"/>
    <property type="match status" value="1"/>
</dbReference>
<dbReference type="PANTHER" id="PTHR32083:SF0">
    <property type="entry name" value="CILIA AND FLAGELLA-ASSOCIATED PROTEIN 58"/>
    <property type="match status" value="1"/>
</dbReference>
<gene>
    <name evidence="4" type="primary">CFAP58</name>
    <name evidence="4" type="ORF">Bhyg_10456</name>
</gene>
<evidence type="ECO:0000256" key="2">
    <source>
        <dbReference type="SAM" id="Coils"/>
    </source>
</evidence>
<keyword evidence="5" id="KW-1185">Reference proteome</keyword>
<protein>
    <submittedName>
        <fullName evidence="4">Cilia- and flagella-associated protein 58</fullName>
    </submittedName>
</protein>
<name>A0A9Q0RXD8_9DIPT</name>
<dbReference type="OrthoDB" id="264785at2759"/>
<dbReference type="InterPro" id="IPR049270">
    <property type="entry name" value="CFAP58_CC"/>
</dbReference>
<dbReference type="Proteomes" id="UP001151699">
    <property type="component" value="Chromosome X"/>
</dbReference>
<feature type="coiled-coil region" evidence="2">
    <location>
        <begin position="80"/>
        <end position="128"/>
    </location>
</feature>
<dbReference type="SUPFAM" id="SSF57997">
    <property type="entry name" value="Tropomyosin"/>
    <property type="match status" value="1"/>
</dbReference>
<evidence type="ECO:0000313" key="4">
    <source>
        <dbReference type="EMBL" id="KAJ6637725.1"/>
    </source>
</evidence>
<dbReference type="GO" id="GO:0005856">
    <property type="term" value="C:cytoskeleton"/>
    <property type="evidence" value="ECO:0007669"/>
    <property type="project" value="TreeGrafter"/>
</dbReference>